<organism evidence="5 6">
    <name type="scientific">Aspergillus pseudoustus</name>
    <dbReference type="NCBI Taxonomy" id="1810923"/>
    <lineage>
        <taxon>Eukaryota</taxon>
        <taxon>Fungi</taxon>
        <taxon>Dikarya</taxon>
        <taxon>Ascomycota</taxon>
        <taxon>Pezizomycotina</taxon>
        <taxon>Eurotiomycetes</taxon>
        <taxon>Eurotiomycetidae</taxon>
        <taxon>Eurotiales</taxon>
        <taxon>Aspergillaceae</taxon>
        <taxon>Aspergillus</taxon>
        <taxon>Aspergillus subgen. Nidulantes</taxon>
    </lineage>
</organism>
<evidence type="ECO:0000259" key="4">
    <source>
        <dbReference type="Pfam" id="PF05368"/>
    </source>
</evidence>
<comment type="caution">
    <text evidence="5">The sequence shown here is derived from an EMBL/GenBank/DDBJ whole genome shotgun (WGS) entry which is preliminary data.</text>
</comment>
<evidence type="ECO:0000256" key="3">
    <source>
        <dbReference type="ARBA" id="ARBA00023002"/>
    </source>
</evidence>
<dbReference type="EMBL" id="JBFXLU010000058">
    <property type="protein sequence ID" value="KAL2847164.1"/>
    <property type="molecule type" value="Genomic_DNA"/>
</dbReference>
<evidence type="ECO:0000313" key="5">
    <source>
        <dbReference type="EMBL" id="KAL2847164.1"/>
    </source>
</evidence>
<reference evidence="5 6" key="1">
    <citation type="submission" date="2024-07" db="EMBL/GenBank/DDBJ databases">
        <title>Section-level genome sequencing and comparative genomics of Aspergillus sections Usti and Cavernicolus.</title>
        <authorList>
            <consortium name="Lawrence Berkeley National Laboratory"/>
            <person name="Nybo J.L."/>
            <person name="Vesth T.C."/>
            <person name="Theobald S."/>
            <person name="Frisvad J.C."/>
            <person name="Larsen T.O."/>
            <person name="Kjaerboelling I."/>
            <person name="Rothschild-Mancinelli K."/>
            <person name="Lyhne E.K."/>
            <person name="Kogle M.E."/>
            <person name="Barry K."/>
            <person name="Clum A."/>
            <person name="Na H."/>
            <person name="Ledsgaard L."/>
            <person name="Lin J."/>
            <person name="Lipzen A."/>
            <person name="Kuo A."/>
            <person name="Riley R."/>
            <person name="Mondo S."/>
            <person name="Labutti K."/>
            <person name="Haridas S."/>
            <person name="Pangalinan J."/>
            <person name="Salamov A.A."/>
            <person name="Simmons B.A."/>
            <person name="Magnuson J.K."/>
            <person name="Chen J."/>
            <person name="Drula E."/>
            <person name="Henrissat B."/>
            <person name="Wiebenga A."/>
            <person name="Lubbers R.J."/>
            <person name="Gomes A.C."/>
            <person name="Makela M.R."/>
            <person name="Stajich J."/>
            <person name="Grigoriev I.V."/>
            <person name="Mortensen U.H."/>
            <person name="De Vries R.P."/>
            <person name="Baker S.E."/>
            <person name="Andersen M.R."/>
        </authorList>
    </citation>
    <scope>NUCLEOTIDE SEQUENCE [LARGE SCALE GENOMIC DNA]</scope>
    <source>
        <strain evidence="5 6">CBS 123904</strain>
    </source>
</reference>
<evidence type="ECO:0000313" key="6">
    <source>
        <dbReference type="Proteomes" id="UP001610446"/>
    </source>
</evidence>
<dbReference type="Gene3D" id="3.40.50.720">
    <property type="entry name" value="NAD(P)-binding Rossmann-like Domain"/>
    <property type="match status" value="1"/>
</dbReference>
<keyword evidence="3" id="KW-0560">Oxidoreductase</keyword>
<dbReference type="PANTHER" id="PTHR47706">
    <property type="entry name" value="NMRA-LIKE FAMILY PROTEIN"/>
    <property type="match status" value="1"/>
</dbReference>
<dbReference type="InterPro" id="IPR051609">
    <property type="entry name" value="NmrA/Isoflavone_reductase-like"/>
</dbReference>
<keyword evidence="6" id="KW-1185">Reference proteome</keyword>
<comment type="similarity">
    <text evidence="1">Belongs to the NmrA-type oxidoreductase family. Isoflavone reductase subfamily.</text>
</comment>
<dbReference type="Proteomes" id="UP001610446">
    <property type="component" value="Unassembled WGS sequence"/>
</dbReference>
<evidence type="ECO:0000256" key="2">
    <source>
        <dbReference type="ARBA" id="ARBA00022857"/>
    </source>
</evidence>
<evidence type="ECO:0000256" key="1">
    <source>
        <dbReference type="ARBA" id="ARBA00005725"/>
    </source>
</evidence>
<feature type="domain" description="NmrA-like" evidence="4">
    <location>
        <begin position="4"/>
        <end position="239"/>
    </location>
</feature>
<dbReference type="InterPro" id="IPR036291">
    <property type="entry name" value="NAD(P)-bd_dom_sf"/>
</dbReference>
<dbReference type="Pfam" id="PF05368">
    <property type="entry name" value="NmrA"/>
    <property type="match status" value="1"/>
</dbReference>
<sequence length="316" mass="34276">MAIIAVAGGTGGIGRAIVEAIVRRGKHNVKVLSRKANDSLADEIGAPIIPVDYSDVDSLTRALEEHEIDTVISSIFTMPVSGIAPEVALIRASQSSKTTRRFIPSNWGVPLDKSHEALTPSVPMKLLALDELKKTDLEYTVFYVGFLLDYYTGPSIKSYMSPLIVVIDMECNIAAIPGSGNTPIAFTHSLDVGKYVDASLDLKKWDASYRIIGDKATWNEFVKLAEIAKGTQFTIVHDSVEDLKKGKVTLLPSTKRYLSSMSVNTLEGQSVFLSTFGLLFEDGTFDLEEKGALNRLLPEIGALKIKQAVEAAVNGV</sequence>
<keyword evidence="2" id="KW-0521">NADP</keyword>
<protein>
    <submittedName>
        <fullName evidence="5">NAD(P)-binding protein</fullName>
    </submittedName>
</protein>
<accession>A0ABR4K4B7</accession>
<name>A0ABR4K4B7_9EURO</name>
<dbReference type="SUPFAM" id="SSF51735">
    <property type="entry name" value="NAD(P)-binding Rossmann-fold domains"/>
    <property type="match status" value="1"/>
</dbReference>
<dbReference type="Gene3D" id="3.90.25.10">
    <property type="entry name" value="UDP-galactose 4-epimerase, domain 1"/>
    <property type="match status" value="1"/>
</dbReference>
<dbReference type="InterPro" id="IPR008030">
    <property type="entry name" value="NmrA-like"/>
</dbReference>
<dbReference type="PANTHER" id="PTHR47706:SF4">
    <property type="entry name" value="NMRA-LIKE DOMAIN-CONTAINING PROTEIN"/>
    <property type="match status" value="1"/>
</dbReference>
<proteinExistence type="inferred from homology"/>
<gene>
    <name evidence="5" type="ORF">BJY01DRAFT_246938</name>
</gene>